<feature type="region of interest" description="Disordered" evidence="1">
    <location>
        <begin position="73"/>
        <end position="98"/>
    </location>
</feature>
<organism evidence="2 3">
    <name type="scientific">Ophiocordyceps camponoti-rufipedis</name>
    <dbReference type="NCBI Taxonomy" id="2004952"/>
    <lineage>
        <taxon>Eukaryota</taxon>
        <taxon>Fungi</taxon>
        <taxon>Dikarya</taxon>
        <taxon>Ascomycota</taxon>
        <taxon>Pezizomycotina</taxon>
        <taxon>Sordariomycetes</taxon>
        <taxon>Hypocreomycetidae</taxon>
        <taxon>Hypocreales</taxon>
        <taxon>Ophiocordycipitaceae</taxon>
        <taxon>Ophiocordyceps</taxon>
    </lineage>
</organism>
<dbReference type="AlphaFoldDB" id="A0A2C5YKF4"/>
<comment type="caution">
    <text evidence="2">The sequence shown here is derived from an EMBL/GenBank/DDBJ whole genome shotgun (WGS) entry which is preliminary data.</text>
</comment>
<dbReference type="OrthoDB" id="4919887at2759"/>
<evidence type="ECO:0000313" key="3">
    <source>
        <dbReference type="Proteomes" id="UP000226431"/>
    </source>
</evidence>
<evidence type="ECO:0000313" key="2">
    <source>
        <dbReference type="EMBL" id="PHH78558.1"/>
    </source>
</evidence>
<protein>
    <submittedName>
        <fullName evidence="2">Uncharacterized protein</fullName>
    </submittedName>
</protein>
<reference evidence="2 3" key="1">
    <citation type="submission" date="2017-06" db="EMBL/GenBank/DDBJ databases">
        <title>Ant-infecting Ophiocordyceps genomes reveal a high diversity of potential behavioral manipulation genes and a possible major role for enterotoxins.</title>
        <authorList>
            <person name="De Bekker C."/>
            <person name="Evans H.C."/>
            <person name="Brachmann A."/>
            <person name="Hughes D.P."/>
        </authorList>
    </citation>
    <scope>NUCLEOTIDE SEQUENCE [LARGE SCALE GENOMIC DNA]</scope>
    <source>
        <strain evidence="2 3">Map16</strain>
    </source>
</reference>
<feature type="region of interest" description="Disordered" evidence="1">
    <location>
        <begin position="1"/>
        <end position="45"/>
    </location>
</feature>
<dbReference type="Proteomes" id="UP000226431">
    <property type="component" value="Unassembled WGS sequence"/>
</dbReference>
<dbReference type="EMBL" id="NJES01000075">
    <property type="protein sequence ID" value="PHH78558.1"/>
    <property type="molecule type" value="Genomic_DNA"/>
</dbReference>
<feature type="compositionally biased region" description="Basic residues" evidence="1">
    <location>
        <begin position="78"/>
        <end position="92"/>
    </location>
</feature>
<gene>
    <name evidence="2" type="ORF">CDD80_6669</name>
</gene>
<name>A0A2C5YKF4_9HYPO</name>
<evidence type="ECO:0000256" key="1">
    <source>
        <dbReference type="SAM" id="MobiDB-lite"/>
    </source>
</evidence>
<proteinExistence type="predicted"/>
<sequence length="204" mass="23453">MTSNANRVPVYSEAGPWRELSASNPSLDDSRSATDAEEAYFSEPCSPALDQLRENTIPLQEIRALVRRVQAAHEKKIKEKSRKKENKKKKRKEVMERLQSRKEDAKELLSVVEIEEDEISKLSSGKVWALLKQQVGGYVARERELLMEIRDRVLIRNQDVAMKASAQDKLRKLREEIAADEVFSAPLRKMHLERMDYAMALTEG</sequence>
<keyword evidence="3" id="KW-1185">Reference proteome</keyword>
<accession>A0A2C5YKF4</accession>